<evidence type="ECO:0000313" key="7">
    <source>
        <dbReference type="Proteomes" id="UP000595197"/>
    </source>
</evidence>
<dbReference type="InterPro" id="IPR016154">
    <property type="entry name" value="Heat_shock_Hsp33_C"/>
</dbReference>
<keyword evidence="4" id="KW-0143">Chaperone</keyword>
<dbReference type="RefSeq" id="WP_201073808.1">
    <property type="nucleotide sequence ID" value="NZ_CP067420.1"/>
</dbReference>
<dbReference type="InterPro" id="IPR016153">
    <property type="entry name" value="Heat_shock_Hsp33_N"/>
</dbReference>
<dbReference type="EMBL" id="CP067420">
    <property type="protein sequence ID" value="QQP88629.1"/>
    <property type="molecule type" value="Genomic_DNA"/>
</dbReference>
<keyword evidence="2" id="KW-0862">Zinc</keyword>
<protein>
    <submittedName>
        <fullName evidence="6">Hsp33 family molecular chaperone</fullName>
    </submittedName>
</protein>
<accession>A0ABX7B2T2</accession>
<reference evidence="6" key="1">
    <citation type="submission" date="2021-02" db="EMBL/GenBank/DDBJ databases">
        <title>Skermanella TT6 skin isolate.</title>
        <authorList>
            <person name="Lee K."/>
            <person name="Ganzorig M."/>
        </authorList>
    </citation>
    <scope>NUCLEOTIDE SEQUENCE</scope>
    <source>
        <strain evidence="6">TT6</strain>
    </source>
</reference>
<dbReference type="Gene3D" id="3.90.1280.10">
    <property type="entry name" value="HSP33 redox switch-like"/>
    <property type="match status" value="1"/>
</dbReference>
<evidence type="ECO:0000256" key="4">
    <source>
        <dbReference type="ARBA" id="ARBA00023186"/>
    </source>
</evidence>
<keyword evidence="3" id="KW-1015">Disulfide bond</keyword>
<dbReference type="PIRSF" id="PIRSF005261">
    <property type="entry name" value="Heat_shock_Hsp33"/>
    <property type="match status" value="1"/>
</dbReference>
<dbReference type="CDD" id="cd00498">
    <property type="entry name" value="Hsp33"/>
    <property type="match status" value="1"/>
</dbReference>
<dbReference type="SUPFAM" id="SSF118352">
    <property type="entry name" value="HSP33 redox switch-like"/>
    <property type="match status" value="1"/>
</dbReference>
<evidence type="ECO:0000256" key="1">
    <source>
        <dbReference type="ARBA" id="ARBA00022490"/>
    </source>
</evidence>
<evidence type="ECO:0000256" key="5">
    <source>
        <dbReference type="ARBA" id="ARBA00023284"/>
    </source>
</evidence>
<dbReference type="NCBIfam" id="NF002386">
    <property type="entry name" value="PRK01402.1"/>
    <property type="match status" value="1"/>
</dbReference>
<name>A0ABX7B2T2_9PROT</name>
<keyword evidence="1" id="KW-0963">Cytoplasm</keyword>
<gene>
    <name evidence="6" type="ORF">IGS68_21795</name>
</gene>
<dbReference type="Proteomes" id="UP000595197">
    <property type="component" value="Chromosome"/>
</dbReference>
<dbReference type="InterPro" id="IPR023212">
    <property type="entry name" value="Hsp33_helix_hairpin_bin_dom_sf"/>
</dbReference>
<dbReference type="Gene3D" id="3.55.30.10">
    <property type="entry name" value="Hsp33 domain"/>
    <property type="match status" value="1"/>
</dbReference>
<dbReference type="PANTHER" id="PTHR30111:SF1">
    <property type="entry name" value="33 KDA CHAPERONIN"/>
    <property type="match status" value="1"/>
</dbReference>
<evidence type="ECO:0000256" key="2">
    <source>
        <dbReference type="ARBA" id="ARBA00022833"/>
    </source>
</evidence>
<organism evidence="6 7">
    <name type="scientific">Skermanella cutis</name>
    <dbReference type="NCBI Taxonomy" id="2775420"/>
    <lineage>
        <taxon>Bacteria</taxon>
        <taxon>Pseudomonadati</taxon>
        <taxon>Pseudomonadota</taxon>
        <taxon>Alphaproteobacteria</taxon>
        <taxon>Rhodospirillales</taxon>
        <taxon>Azospirillaceae</taxon>
        <taxon>Skermanella</taxon>
    </lineage>
</organism>
<dbReference type="PANTHER" id="PTHR30111">
    <property type="entry name" value="33 KDA CHAPERONIN"/>
    <property type="match status" value="1"/>
</dbReference>
<evidence type="ECO:0000313" key="6">
    <source>
        <dbReference type="EMBL" id="QQP88629.1"/>
    </source>
</evidence>
<evidence type="ECO:0000256" key="3">
    <source>
        <dbReference type="ARBA" id="ARBA00023157"/>
    </source>
</evidence>
<dbReference type="Pfam" id="PF01430">
    <property type="entry name" value="HSP33"/>
    <property type="match status" value="1"/>
</dbReference>
<proteinExistence type="predicted"/>
<sequence>MSHFGHAENPLTDDIVQPFQIDASHLRGRLVKVGPMLDEVLSKHAYPEPVAHLLGETITLAITLAGALKYEGIFTLQTKGDGPISLMVADVTSTGDVRGYAQFDAERLAGADAGATAPVPALLGTGYLAFTVDQGEHTERYQGIVELNGDTLSDCVQHYFRQSEQLDTGIKVAVGHAGTDSDRIWRGGALMLQRLPEDQIQQVLGSDVADDWRRAMVLIGTCTDAELLDPGLPPNDLLFRLFHEDGVRVYTPTELRATCRCSRDRVATVLRSLPREEISELKVNGRVEVTCEFCNSTYTFDDAQLENVYG</sequence>
<keyword evidence="7" id="KW-1185">Reference proteome</keyword>
<dbReference type="InterPro" id="IPR000397">
    <property type="entry name" value="Heat_shock_Hsp33"/>
</dbReference>
<dbReference type="Gene3D" id="1.10.287.480">
    <property type="entry name" value="helix hairpin bin"/>
    <property type="match status" value="1"/>
</dbReference>
<dbReference type="SUPFAM" id="SSF64397">
    <property type="entry name" value="Hsp33 domain"/>
    <property type="match status" value="1"/>
</dbReference>
<keyword evidence="5" id="KW-0676">Redox-active center</keyword>